<dbReference type="EMBL" id="JAPWTK010000588">
    <property type="protein sequence ID" value="KAJ8938057.1"/>
    <property type="molecule type" value="Genomic_DNA"/>
</dbReference>
<evidence type="ECO:0000256" key="1">
    <source>
        <dbReference type="SAM" id="Phobius"/>
    </source>
</evidence>
<keyword evidence="1" id="KW-0472">Membrane</keyword>
<organism evidence="2 3">
    <name type="scientific">Aromia moschata</name>
    <dbReference type="NCBI Taxonomy" id="1265417"/>
    <lineage>
        <taxon>Eukaryota</taxon>
        <taxon>Metazoa</taxon>
        <taxon>Ecdysozoa</taxon>
        <taxon>Arthropoda</taxon>
        <taxon>Hexapoda</taxon>
        <taxon>Insecta</taxon>
        <taxon>Pterygota</taxon>
        <taxon>Neoptera</taxon>
        <taxon>Endopterygota</taxon>
        <taxon>Coleoptera</taxon>
        <taxon>Polyphaga</taxon>
        <taxon>Cucujiformia</taxon>
        <taxon>Chrysomeloidea</taxon>
        <taxon>Cerambycidae</taxon>
        <taxon>Cerambycinae</taxon>
        <taxon>Callichromatini</taxon>
        <taxon>Aromia</taxon>
    </lineage>
</organism>
<dbReference type="AlphaFoldDB" id="A0AAV8XHP4"/>
<accession>A0AAV8XHP4</accession>
<gene>
    <name evidence="2" type="ORF">NQ318_014538</name>
</gene>
<keyword evidence="1" id="KW-0812">Transmembrane</keyword>
<dbReference type="Proteomes" id="UP001162162">
    <property type="component" value="Unassembled WGS sequence"/>
</dbReference>
<reference evidence="2" key="1">
    <citation type="journal article" date="2023" name="Insect Mol. Biol.">
        <title>Genome sequencing provides insights into the evolution of gene families encoding plant cell wall-degrading enzymes in longhorned beetles.</title>
        <authorList>
            <person name="Shin N.R."/>
            <person name="Okamura Y."/>
            <person name="Kirsch R."/>
            <person name="Pauchet Y."/>
        </authorList>
    </citation>
    <scope>NUCLEOTIDE SEQUENCE</scope>
    <source>
        <strain evidence="2">AMC_N1</strain>
    </source>
</reference>
<evidence type="ECO:0008006" key="4">
    <source>
        <dbReference type="Google" id="ProtNLM"/>
    </source>
</evidence>
<protein>
    <recommendedName>
        <fullName evidence="4">DUF4817 domain-containing protein</fullName>
    </recommendedName>
</protein>
<keyword evidence="1" id="KW-1133">Transmembrane helix</keyword>
<evidence type="ECO:0000313" key="2">
    <source>
        <dbReference type="EMBL" id="KAJ8938057.1"/>
    </source>
</evidence>
<name>A0AAV8XHP4_9CUCU</name>
<comment type="caution">
    <text evidence="2">The sequence shown here is derived from an EMBL/GenBank/DDBJ whole genome shotgun (WGS) entry which is preliminary data.</text>
</comment>
<keyword evidence="3" id="KW-1185">Reference proteome</keyword>
<evidence type="ECO:0000313" key="3">
    <source>
        <dbReference type="Proteomes" id="UP001162162"/>
    </source>
</evidence>
<sequence>MGPKTDPCGTPSLLGQNQNYYKIRIYDSVYSAELAQTVYAPCTLYTGVFLASATYGIHPSRKRPRARLCAVIHHPAAGTRDTLTQFYMRADKHSEALQFTITYGVLDGPPGCPVSQTAVFVLQFREMVYLTKMHKMTILQIIGYGDRTRTQAEVVRLFQEKYPELPPIYQDTISKIEKQFRERGHMLLGSPKDKIDNNEKSGIYEISCKDCDQRNVTNSRELEAFQRNH</sequence>
<proteinExistence type="predicted"/>
<feature type="transmembrane region" description="Helical" evidence="1">
    <location>
        <begin position="38"/>
        <end position="57"/>
    </location>
</feature>